<name>G6XH70_9PROT</name>
<dbReference type="Pfam" id="PF00717">
    <property type="entry name" value="Peptidase_S24"/>
    <property type="match status" value="1"/>
</dbReference>
<feature type="domain" description="HTH cro/C1-type" evidence="4">
    <location>
        <begin position="25"/>
        <end position="64"/>
    </location>
</feature>
<dbReference type="Gene3D" id="1.10.260.40">
    <property type="entry name" value="lambda repressor-like DNA-binding domains"/>
    <property type="match status" value="1"/>
</dbReference>
<evidence type="ECO:0000256" key="2">
    <source>
        <dbReference type="ARBA" id="ARBA00023125"/>
    </source>
</evidence>
<dbReference type="EMBL" id="AGQV01000001">
    <property type="protein sequence ID" value="EHH69528.1"/>
    <property type="molecule type" value="Genomic_DNA"/>
</dbReference>
<dbReference type="InterPro" id="IPR001387">
    <property type="entry name" value="Cro/C1-type_HTH"/>
</dbReference>
<dbReference type="Gene3D" id="2.10.109.10">
    <property type="entry name" value="Umud Fragment, subunit A"/>
    <property type="match status" value="1"/>
</dbReference>
<dbReference type="SUPFAM" id="SSF47413">
    <property type="entry name" value="lambda repressor-like DNA-binding domains"/>
    <property type="match status" value="1"/>
</dbReference>
<keyword evidence="6" id="KW-1185">Reference proteome</keyword>
<keyword evidence="1" id="KW-0805">Transcription regulation</keyword>
<evidence type="ECO:0000313" key="5">
    <source>
        <dbReference type="EMBL" id="EHH69528.1"/>
    </source>
</evidence>
<protein>
    <recommendedName>
        <fullName evidence="4">HTH cro/C1-type domain-containing protein</fullName>
    </recommendedName>
</protein>
<dbReference type="InterPro" id="IPR015927">
    <property type="entry name" value="Peptidase_S24_S26A/B/C"/>
</dbReference>
<dbReference type="InterPro" id="IPR036286">
    <property type="entry name" value="LexA/Signal_pep-like_sf"/>
</dbReference>
<dbReference type="RefSeq" id="WP_008850985.1">
    <property type="nucleotide sequence ID" value="NZ_AGQV01000001.1"/>
</dbReference>
<organism evidence="5 6">
    <name type="scientific">Gluconobacter morbifer G707</name>
    <dbReference type="NCBI Taxonomy" id="1088869"/>
    <lineage>
        <taxon>Bacteria</taxon>
        <taxon>Pseudomonadati</taxon>
        <taxon>Pseudomonadota</taxon>
        <taxon>Alphaproteobacteria</taxon>
        <taxon>Acetobacterales</taxon>
        <taxon>Acetobacteraceae</taxon>
        <taxon>Gluconobacter</taxon>
    </lineage>
</organism>
<evidence type="ECO:0000259" key="4">
    <source>
        <dbReference type="PROSITE" id="PS50943"/>
    </source>
</evidence>
<dbReference type="PATRIC" id="fig|1088869.3.peg.840"/>
<evidence type="ECO:0000256" key="3">
    <source>
        <dbReference type="ARBA" id="ARBA00023163"/>
    </source>
</evidence>
<dbReference type="PROSITE" id="PS50943">
    <property type="entry name" value="HTH_CROC1"/>
    <property type="match status" value="1"/>
</dbReference>
<reference evidence="5 6" key="1">
    <citation type="submission" date="2011-10" db="EMBL/GenBank/DDBJ databases">
        <title>Genome sequence of Gluconobacter morbifer G707, isolated from Drosophila gut.</title>
        <authorList>
            <person name="Lee W.-J."/>
            <person name="Kim E.-K."/>
        </authorList>
    </citation>
    <scope>NUCLEOTIDE SEQUENCE [LARGE SCALE GENOMIC DNA]</scope>
    <source>
        <strain evidence="5 6">G707</strain>
    </source>
</reference>
<dbReference type="InterPro" id="IPR039418">
    <property type="entry name" value="LexA-like"/>
</dbReference>
<dbReference type="SUPFAM" id="SSF51306">
    <property type="entry name" value="LexA/Signal peptidase"/>
    <property type="match status" value="1"/>
</dbReference>
<dbReference type="PANTHER" id="PTHR40661">
    <property type="match status" value="1"/>
</dbReference>
<dbReference type="eggNOG" id="COG2932">
    <property type="taxonomic scope" value="Bacteria"/>
</dbReference>
<dbReference type="Proteomes" id="UP000004949">
    <property type="component" value="Unassembled WGS sequence"/>
</dbReference>
<evidence type="ECO:0000313" key="6">
    <source>
        <dbReference type="Proteomes" id="UP000004949"/>
    </source>
</evidence>
<accession>G6XH70</accession>
<dbReference type="PANTHER" id="PTHR40661:SF3">
    <property type="entry name" value="FELS-1 PROPHAGE TRANSCRIPTIONAL REGULATOR"/>
    <property type="match status" value="1"/>
</dbReference>
<keyword evidence="3" id="KW-0804">Transcription</keyword>
<dbReference type="GO" id="GO:0003677">
    <property type="term" value="F:DNA binding"/>
    <property type="evidence" value="ECO:0007669"/>
    <property type="project" value="UniProtKB-KW"/>
</dbReference>
<comment type="caution">
    <text evidence="5">The sequence shown here is derived from an EMBL/GenBank/DDBJ whole genome shotgun (WGS) entry which is preliminary data.</text>
</comment>
<keyword evidence="2" id="KW-0238">DNA-binding</keyword>
<dbReference type="Pfam" id="PF01381">
    <property type="entry name" value="HTH_3"/>
    <property type="match status" value="1"/>
</dbReference>
<evidence type="ECO:0000256" key="1">
    <source>
        <dbReference type="ARBA" id="ARBA00023015"/>
    </source>
</evidence>
<dbReference type="OrthoDB" id="7219726at2"/>
<gene>
    <name evidence="5" type="ORF">GMO_08350</name>
</gene>
<dbReference type="CDD" id="cd00093">
    <property type="entry name" value="HTH_XRE"/>
    <property type="match status" value="1"/>
</dbReference>
<dbReference type="STRING" id="1088869.GMO_08350"/>
<proteinExistence type="predicted"/>
<dbReference type="AlphaFoldDB" id="G6XH70"/>
<dbReference type="CDD" id="cd06529">
    <property type="entry name" value="S24_LexA-like"/>
    <property type="match status" value="1"/>
</dbReference>
<sequence>MNPEAKKRAERLKQSIKAAGGNELVAARAGMGTTTISGYQNGKEWKLTNIEKLAEACGVSPAWLLFGDEGQSPAVSEKKSPASPEKADEKTKLISGYDVELSAGFGFTANPHIEVVSFSISSDVLPTELLKPYRKLIAVRARGGSMEPYICSGDIIVLDLNDRSIFTGGVYGLRVGDQLLVKRLSVRANGNLTVASDNPRYPPDEISAAEMRQMTEDGGSPITIIGRVVWRMGMGLS</sequence>
<dbReference type="InterPro" id="IPR010982">
    <property type="entry name" value="Lambda_DNA-bd_dom_sf"/>
</dbReference>